<proteinExistence type="predicted"/>
<feature type="region of interest" description="Disordered" evidence="1">
    <location>
        <begin position="1"/>
        <end position="110"/>
    </location>
</feature>
<evidence type="ECO:0000313" key="3">
    <source>
        <dbReference type="Proteomes" id="UP000335636"/>
    </source>
</evidence>
<sequence>MDTRAPPLLPGEPGGRGSGRWGLRGAALPPSSAPTDRQAAAAREGAAASGFVAAARAAGPGRPGARRSRPALRSPRPSRPLSPRVESRPPRSRLAGPSPGLRGRRAAPAG</sequence>
<keyword evidence="3" id="KW-1185">Reference proteome</keyword>
<dbReference type="AlphaFoldDB" id="A0A5E4BUA9"/>
<accession>A0A5E4BUA9</accession>
<gene>
    <name evidence="2" type="ORF">MONAX_5E023758</name>
</gene>
<feature type="compositionally biased region" description="Low complexity" evidence="1">
    <location>
        <begin position="39"/>
        <end position="60"/>
    </location>
</feature>
<evidence type="ECO:0000313" key="2">
    <source>
        <dbReference type="EMBL" id="VTJ73218.1"/>
    </source>
</evidence>
<name>A0A5E4BUA9_MARMO</name>
<dbReference type="Proteomes" id="UP000335636">
    <property type="component" value="Unassembled WGS sequence"/>
</dbReference>
<organism evidence="2 3">
    <name type="scientific">Marmota monax</name>
    <name type="common">Woodchuck</name>
    <dbReference type="NCBI Taxonomy" id="9995"/>
    <lineage>
        <taxon>Eukaryota</taxon>
        <taxon>Metazoa</taxon>
        <taxon>Chordata</taxon>
        <taxon>Craniata</taxon>
        <taxon>Vertebrata</taxon>
        <taxon>Euteleostomi</taxon>
        <taxon>Mammalia</taxon>
        <taxon>Eutheria</taxon>
        <taxon>Euarchontoglires</taxon>
        <taxon>Glires</taxon>
        <taxon>Rodentia</taxon>
        <taxon>Sciuromorpha</taxon>
        <taxon>Sciuridae</taxon>
        <taxon>Xerinae</taxon>
        <taxon>Marmotini</taxon>
        <taxon>Marmota</taxon>
    </lineage>
</organism>
<feature type="compositionally biased region" description="Gly residues" evidence="1">
    <location>
        <begin position="12"/>
        <end position="22"/>
    </location>
</feature>
<feature type="compositionally biased region" description="Low complexity" evidence="1">
    <location>
        <begin position="71"/>
        <end position="84"/>
    </location>
</feature>
<dbReference type="EMBL" id="CABDUW010000667">
    <property type="protein sequence ID" value="VTJ73218.1"/>
    <property type="molecule type" value="Genomic_DNA"/>
</dbReference>
<evidence type="ECO:0000256" key="1">
    <source>
        <dbReference type="SAM" id="MobiDB-lite"/>
    </source>
</evidence>
<reference evidence="2" key="1">
    <citation type="submission" date="2019-04" db="EMBL/GenBank/DDBJ databases">
        <authorList>
            <person name="Alioto T."/>
            <person name="Alioto T."/>
        </authorList>
    </citation>
    <scope>NUCLEOTIDE SEQUENCE [LARGE SCALE GENOMIC DNA]</scope>
</reference>
<protein>
    <submittedName>
        <fullName evidence="2">Uncharacterized protein</fullName>
    </submittedName>
</protein>
<comment type="caution">
    <text evidence="2">The sequence shown here is derived from an EMBL/GenBank/DDBJ whole genome shotgun (WGS) entry which is preliminary data.</text>
</comment>